<dbReference type="Pfam" id="PF00501">
    <property type="entry name" value="AMP-binding"/>
    <property type="match status" value="1"/>
</dbReference>
<dbReference type="InterPro" id="IPR020845">
    <property type="entry name" value="AMP-binding_CS"/>
</dbReference>
<evidence type="ECO:0000256" key="1">
    <source>
        <dbReference type="ARBA" id="ARBA00022741"/>
    </source>
</evidence>
<sequence>AEKALVASGKELPWVARRIGFGAPIDGDEDHFTYAPHKCIQARAKVIPPSQAACVTHTFQGLCEMGRQPLPSGKTWSDMIDLSNIHHTETMTIVYTSGSTGTPKGAIHDHFALAWVSAYYNQRCIQPPLPHGQPDLLLSYLPNAHIFQRCLNMTMMTCYAGMGIFQGSTATLFDDMAVLRPTIFV</sequence>
<feature type="domain" description="AMP-dependent synthetase/ligase" evidence="3">
    <location>
        <begin position="81"/>
        <end position="184"/>
    </location>
</feature>
<comment type="caution">
    <text evidence="4">The sequence shown here is derived from an EMBL/GenBank/DDBJ whole genome shotgun (WGS) entry which is preliminary data.</text>
</comment>
<dbReference type="GO" id="GO:0005783">
    <property type="term" value="C:endoplasmic reticulum"/>
    <property type="evidence" value="ECO:0007669"/>
    <property type="project" value="TreeGrafter"/>
</dbReference>
<gene>
    <name evidence="4" type="ORF">KIPB_015013</name>
</gene>
<reference evidence="4 5" key="1">
    <citation type="journal article" date="2018" name="PLoS ONE">
        <title>The draft genome of Kipferlia bialata reveals reductive genome evolution in fornicate parasites.</title>
        <authorList>
            <person name="Tanifuji G."/>
            <person name="Takabayashi S."/>
            <person name="Kume K."/>
            <person name="Takagi M."/>
            <person name="Nakayama T."/>
            <person name="Kamikawa R."/>
            <person name="Inagaki Y."/>
            <person name="Hashimoto T."/>
        </authorList>
    </citation>
    <scope>NUCLEOTIDE SEQUENCE [LARGE SCALE GENOMIC DNA]</scope>
    <source>
        <strain evidence="4">NY0173</strain>
    </source>
</reference>
<keyword evidence="5" id="KW-1185">Reference proteome</keyword>
<dbReference type="PROSITE" id="PS00455">
    <property type="entry name" value="AMP_BINDING"/>
    <property type="match status" value="1"/>
</dbReference>
<dbReference type="InterPro" id="IPR000873">
    <property type="entry name" value="AMP-dep_synth/lig_dom"/>
</dbReference>
<organism evidence="4 5">
    <name type="scientific">Kipferlia bialata</name>
    <dbReference type="NCBI Taxonomy" id="797122"/>
    <lineage>
        <taxon>Eukaryota</taxon>
        <taxon>Metamonada</taxon>
        <taxon>Carpediemonas-like organisms</taxon>
        <taxon>Kipferlia</taxon>
    </lineage>
</organism>
<dbReference type="AlphaFoldDB" id="A0A9K3GPX8"/>
<name>A0A9K3GPX8_9EUKA</name>
<protein>
    <recommendedName>
        <fullName evidence="3">AMP-dependent synthetase/ligase domain-containing protein</fullName>
    </recommendedName>
</protein>
<dbReference type="EMBL" id="BDIP01008106">
    <property type="protein sequence ID" value="GIQ91664.1"/>
    <property type="molecule type" value="Genomic_DNA"/>
</dbReference>
<dbReference type="InterPro" id="IPR042099">
    <property type="entry name" value="ANL_N_sf"/>
</dbReference>
<proteinExistence type="predicted"/>
<dbReference type="Gene3D" id="3.40.50.12780">
    <property type="entry name" value="N-terminal domain of ligase-like"/>
    <property type="match status" value="1"/>
</dbReference>
<feature type="non-terminal residue" evidence="4">
    <location>
        <position position="185"/>
    </location>
</feature>
<accession>A0A9K3GPX8</accession>
<keyword evidence="1" id="KW-0547">Nucleotide-binding</keyword>
<dbReference type="GO" id="GO:0005524">
    <property type="term" value="F:ATP binding"/>
    <property type="evidence" value="ECO:0007669"/>
    <property type="project" value="UniProtKB-KW"/>
</dbReference>
<dbReference type="PANTHER" id="PTHR43272:SF33">
    <property type="entry name" value="AMP-BINDING DOMAIN-CONTAINING PROTEIN-RELATED"/>
    <property type="match status" value="1"/>
</dbReference>
<dbReference type="PANTHER" id="PTHR43272">
    <property type="entry name" value="LONG-CHAIN-FATTY-ACID--COA LIGASE"/>
    <property type="match status" value="1"/>
</dbReference>
<dbReference type="Proteomes" id="UP000265618">
    <property type="component" value="Unassembled WGS sequence"/>
</dbReference>
<keyword evidence="2" id="KW-0067">ATP-binding</keyword>
<evidence type="ECO:0000313" key="4">
    <source>
        <dbReference type="EMBL" id="GIQ91664.1"/>
    </source>
</evidence>
<dbReference type="GO" id="GO:0016020">
    <property type="term" value="C:membrane"/>
    <property type="evidence" value="ECO:0007669"/>
    <property type="project" value="TreeGrafter"/>
</dbReference>
<dbReference type="SUPFAM" id="SSF56801">
    <property type="entry name" value="Acetyl-CoA synthetase-like"/>
    <property type="match status" value="1"/>
</dbReference>
<feature type="non-terminal residue" evidence="4">
    <location>
        <position position="1"/>
    </location>
</feature>
<dbReference type="OrthoDB" id="1700726at2759"/>
<dbReference type="GO" id="GO:0004467">
    <property type="term" value="F:long-chain fatty acid-CoA ligase activity"/>
    <property type="evidence" value="ECO:0007669"/>
    <property type="project" value="TreeGrafter"/>
</dbReference>
<evidence type="ECO:0000259" key="3">
    <source>
        <dbReference type="Pfam" id="PF00501"/>
    </source>
</evidence>
<evidence type="ECO:0000313" key="5">
    <source>
        <dbReference type="Proteomes" id="UP000265618"/>
    </source>
</evidence>
<evidence type="ECO:0000256" key="2">
    <source>
        <dbReference type="ARBA" id="ARBA00022840"/>
    </source>
</evidence>